<dbReference type="RefSeq" id="WP_091495865.1">
    <property type="nucleotide sequence ID" value="NZ_FOMH01000010.1"/>
</dbReference>
<dbReference type="Proteomes" id="UP000199672">
    <property type="component" value="Unassembled WGS sequence"/>
</dbReference>
<keyword evidence="2" id="KW-1185">Reference proteome</keyword>
<gene>
    <name evidence="1" type="ORF">SAMN05216297_11011</name>
</gene>
<dbReference type="OrthoDB" id="5515745at2"/>
<dbReference type="AlphaFoldDB" id="A0A1I1TTT5"/>
<dbReference type="STRING" id="739143.SAMN05216297_11011"/>
<dbReference type="EMBL" id="FOMH01000010">
    <property type="protein sequence ID" value="SFD62007.1"/>
    <property type="molecule type" value="Genomic_DNA"/>
</dbReference>
<accession>A0A1I1TTT5</accession>
<reference evidence="2" key="1">
    <citation type="submission" date="2016-10" db="EMBL/GenBank/DDBJ databases">
        <authorList>
            <person name="Varghese N."/>
            <person name="Submissions S."/>
        </authorList>
    </citation>
    <scope>NUCLEOTIDE SEQUENCE [LARGE SCALE GENOMIC DNA]</scope>
    <source>
        <strain evidence="2">CGMCC 1.10370</strain>
    </source>
</reference>
<evidence type="ECO:0000313" key="2">
    <source>
        <dbReference type="Proteomes" id="UP000199672"/>
    </source>
</evidence>
<organism evidence="1 2">
    <name type="scientific">Flavobacterium phragmitis</name>
    <dbReference type="NCBI Taxonomy" id="739143"/>
    <lineage>
        <taxon>Bacteria</taxon>
        <taxon>Pseudomonadati</taxon>
        <taxon>Bacteroidota</taxon>
        <taxon>Flavobacteriia</taxon>
        <taxon>Flavobacteriales</taxon>
        <taxon>Flavobacteriaceae</taxon>
        <taxon>Flavobacterium</taxon>
    </lineage>
</organism>
<proteinExistence type="predicted"/>
<evidence type="ECO:0008006" key="3">
    <source>
        <dbReference type="Google" id="ProtNLM"/>
    </source>
</evidence>
<evidence type="ECO:0000313" key="1">
    <source>
        <dbReference type="EMBL" id="SFD62007.1"/>
    </source>
</evidence>
<name>A0A1I1TTT5_9FLAO</name>
<sequence>MEERFCWRCDTRVKMLNDEEFKLCMEAFMHGKKVVEKELERRNIKDFVWLEKIETFEKYRYLLEMYRIITGEYESNPLAILHHRSSHFGKDCPNCSKPFRTSRAIYCPSCGYGAENLTKI</sequence>
<protein>
    <recommendedName>
        <fullName evidence="3">Zinc-ribbon domain-containing protein</fullName>
    </recommendedName>
</protein>